<reference evidence="3" key="1">
    <citation type="journal article" date="2019" name="Int. J. Syst. Evol. Microbiol.">
        <title>The Global Catalogue of Microorganisms (GCM) 10K type strain sequencing project: providing services to taxonomists for standard genome sequencing and annotation.</title>
        <authorList>
            <consortium name="The Broad Institute Genomics Platform"/>
            <consortium name="The Broad Institute Genome Sequencing Center for Infectious Disease"/>
            <person name="Wu L."/>
            <person name="Ma J."/>
        </authorList>
    </citation>
    <scope>NUCLEOTIDE SEQUENCE [LARGE SCALE GENOMIC DNA]</scope>
    <source>
        <strain evidence="3">KCTC 42953</strain>
    </source>
</reference>
<organism evidence="2 3">
    <name type="scientific">Marinicella sediminis</name>
    <dbReference type="NCBI Taxonomy" id="1792834"/>
    <lineage>
        <taxon>Bacteria</taxon>
        <taxon>Pseudomonadati</taxon>
        <taxon>Pseudomonadota</taxon>
        <taxon>Gammaproteobacteria</taxon>
        <taxon>Lysobacterales</taxon>
        <taxon>Marinicellaceae</taxon>
        <taxon>Marinicella</taxon>
    </lineage>
</organism>
<keyword evidence="3" id="KW-1185">Reference proteome</keyword>
<feature type="signal peptide" evidence="1">
    <location>
        <begin position="1"/>
        <end position="18"/>
    </location>
</feature>
<evidence type="ECO:0000313" key="2">
    <source>
        <dbReference type="EMBL" id="MFC3192681.1"/>
    </source>
</evidence>
<comment type="caution">
    <text evidence="2">The sequence shown here is derived from an EMBL/GenBank/DDBJ whole genome shotgun (WGS) entry which is preliminary data.</text>
</comment>
<dbReference type="Proteomes" id="UP001595533">
    <property type="component" value="Unassembled WGS sequence"/>
</dbReference>
<keyword evidence="1" id="KW-0732">Signal</keyword>
<name>A0ABV7J9A6_9GAMM</name>
<evidence type="ECO:0000256" key="1">
    <source>
        <dbReference type="SAM" id="SignalP"/>
    </source>
</evidence>
<protein>
    <submittedName>
        <fullName evidence="2">Uncharacterized protein</fullName>
    </submittedName>
</protein>
<gene>
    <name evidence="2" type="ORF">ACFODZ_00375</name>
</gene>
<accession>A0ABV7J9A6</accession>
<dbReference type="EMBL" id="JBHRTS010000001">
    <property type="protein sequence ID" value="MFC3192681.1"/>
    <property type="molecule type" value="Genomic_DNA"/>
</dbReference>
<proteinExistence type="predicted"/>
<feature type="chain" id="PRO_5046279859" evidence="1">
    <location>
        <begin position="19"/>
        <end position="277"/>
    </location>
</feature>
<evidence type="ECO:0000313" key="3">
    <source>
        <dbReference type="Proteomes" id="UP001595533"/>
    </source>
</evidence>
<sequence length="277" mass="30595">MKKLMTLSMLLLAAVSTADTCLPGTVEGNMAWINPPFLGNIKSVLPDDYKGGICEDQVYVDGFKGTRADYAYFMPEVGDTSAGYIYNFSIDFAEVLSQIGTGNRIQFYELFADLGPNGTRPFDSEFKILKIRIKKKPLTKGGMKWKVHLLWLDRPDASGNVQQYPGHFVWLPGDIDHGILNFSVYSNPHTISGTITNVSLRSELFTLGKDGNPVPVLLDRGPDANGISNPADFGQTFHFESPYQIKSAYISQAKLGIISHDLGVSFGDGITFYTPYR</sequence>
<dbReference type="RefSeq" id="WP_157892531.1">
    <property type="nucleotide sequence ID" value="NZ_JBHRTS010000001.1"/>
</dbReference>